<evidence type="ECO:0000256" key="2">
    <source>
        <dbReference type="ARBA" id="ARBA00022679"/>
    </source>
</evidence>
<dbReference type="EMBL" id="LAZR01017206">
    <property type="protein sequence ID" value="KKM01399.1"/>
    <property type="molecule type" value="Genomic_DNA"/>
</dbReference>
<evidence type="ECO:0000256" key="1">
    <source>
        <dbReference type="ARBA" id="ARBA00022603"/>
    </source>
</evidence>
<proteinExistence type="predicted"/>
<name>A0A0F9GRF3_9ZZZZ</name>
<keyword evidence="1" id="KW-0489">Methyltransferase</keyword>
<dbReference type="GO" id="GO:0005886">
    <property type="term" value="C:plasma membrane"/>
    <property type="evidence" value="ECO:0007669"/>
    <property type="project" value="TreeGrafter"/>
</dbReference>
<protein>
    <recommendedName>
        <fullName evidence="4">Class I SAM-dependent methyltransferase</fullName>
    </recommendedName>
</protein>
<accession>A0A0F9GRF3</accession>
<dbReference type="Gene3D" id="3.40.50.150">
    <property type="entry name" value="Vaccinia Virus protein VP39"/>
    <property type="match status" value="1"/>
</dbReference>
<reference evidence="3" key="1">
    <citation type="journal article" date="2015" name="Nature">
        <title>Complex archaea that bridge the gap between prokaryotes and eukaryotes.</title>
        <authorList>
            <person name="Spang A."/>
            <person name="Saw J.H."/>
            <person name="Jorgensen S.L."/>
            <person name="Zaremba-Niedzwiedzka K."/>
            <person name="Martijn J."/>
            <person name="Lind A.E."/>
            <person name="van Eijk R."/>
            <person name="Schleper C."/>
            <person name="Guy L."/>
            <person name="Ettema T.J."/>
        </authorList>
    </citation>
    <scope>NUCLEOTIDE SEQUENCE</scope>
</reference>
<evidence type="ECO:0000313" key="3">
    <source>
        <dbReference type="EMBL" id="KKM01399.1"/>
    </source>
</evidence>
<dbReference type="GO" id="GO:0008168">
    <property type="term" value="F:methyltransferase activity"/>
    <property type="evidence" value="ECO:0007669"/>
    <property type="project" value="UniProtKB-KW"/>
</dbReference>
<dbReference type="SUPFAM" id="SSF53335">
    <property type="entry name" value="S-adenosyl-L-methionine-dependent methyltransferases"/>
    <property type="match status" value="1"/>
</dbReference>
<organism evidence="3">
    <name type="scientific">marine sediment metagenome</name>
    <dbReference type="NCBI Taxonomy" id="412755"/>
    <lineage>
        <taxon>unclassified sequences</taxon>
        <taxon>metagenomes</taxon>
        <taxon>ecological metagenomes</taxon>
    </lineage>
</organism>
<dbReference type="PANTHER" id="PTHR40048">
    <property type="entry name" value="RHAMNOSYL O-METHYLTRANSFERASE"/>
    <property type="match status" value="1"/>
</dbReference>
<dbReference type="Pfam" id="PF13578">
    <property type="entry name" value="Methyltransf_24"/>
    <property type="match status" value="1"/>
</dbReference>
<dbReference type="GO" id="GO:0032259">
    <property type="term" value="P:methylation"/>
    <property type="evidence" value="ECO:0007669"/>
    <property type="project" value="UniProtKB-KW"/>
</dbReference>
<comment type="caution">
    <text evidence="3">The sequence shown here is derived from an EMBL/GenBank/DDBJ whole genome shotgun (WGS) entry which is preliminary data.</text>
</comment>
<dbReference type="InterPro" id="IPR029063">
    <property type="entry name" value="SAM-dependent_MTases_sf"/>
</dbReference>
<dbReference type="AlphaFoldDB" id="A0A0F9GRF3"/>
<dbReference type="PANTHER" id="PTHR40048:SF1">
    <property type="entry name" value="RHAMNOSYL O-METHYLTRANSFERASE"/>
    <property type="match status" value="1"/>
</dbReference>
<evidence type="ECO:0008006" key="4">
    <source>
        <dbReference type="Google" id="ProtNLM"/>
    </source>
</evidence>
<sequence length="199" mass="22685">MVNVGQIINTAKRRYGLHQLSEIGPCMEFLISRNLNGFIEVGSANGGSFYCWASIIDGLKVSVDWNRGFGMAPTPQPLEYVATEKNTATVQNRNNKWREDFTDVRIVEGDCSLLETVEKCRSVLNDELVDWLFIDATHEYEPAMTDFNNYKQFVRSGGYIGFHDVHSHEKMRPLWTDLKQEHSMAAEFLHGHGIGILRN</sequence>
<gene>
    <name evidence="3" type="ORF">LCGC14_1794830</name>
</gene>
<keyword evidence="2" id="KW-0808">Transferase</keyword>